<dbReference type="Proteomes" id="UP000515156">
    <property type="component" value="Chromosome 3"/>
</dbReference>
<protein>
    <submittedName>
        <fullName evidence="11">Calcium homeostasis modulator protein 6</fullName>
    </submittedName>
</protein>
<dbReference type="PANTHER" id="PTHR32261">
    <property type="entry name" value="CALCIUM HOMEOSTASIS MODULATOR PROTEIN"/>
    <property type="match status" value="1"/>
</dbReference>
<dbReference type="KEGG" id="muo:115464841"/>
<dbReference type="CTD" id="441168"/>
<dbReference type="RefSeq" id="XP_030051059.1">
    <property type="nucleotide sequence ID" value="XM_030195199.1"/>
</dbReference>
<dbReference type="PANTHER" id="PTHR32261:SF4">
    <property type="entry name" value="CALCIUM HOMEOSTASIS MODULATOR PROTEIN 6"/>
    <property type="match status" value="1"/>
</dbReference>
<evidence type="ECO:0000256" key="9">
    <source>
        <dbReference type="SAM" id="Phobius"/>
    </source>
</evidence>
<dbReference type="Pfam" id="PF14798">
    <property type="entry name" value="Ca_hom_mod"/>
    <property type="match status" value="1"/>
</dbReference>
<gene>
    <name evidence="11" type="primary">CALHM6</name>
</gene>
<dbReference type="GO" id="GO:0005886">
    <property type="term" value="C:plasma membrane"/>
    <property type="evidence" value="ECO:0007669"/>
    <property type="project" value="TreeGrafter"/>
</dbReference>
<dbReference type="GO" id="GO:0005261">
    <property type="term" value="F:monoatomic cation channel activity"/>
    <property type="evidence" value="ECO:0007669"/>
    <property type="project" value="TreeGrafter"/>
</dbReference>
<keyword evidence="8" id="KW-0407">Ion channel</keyword>
<evidence type="ECO:0000256" key="8">
    <source>
        <dbReference type="ARBA" id="ARBA00023303"/>
    </source>
</evidence>
<feature type="transmembrane region" description="Helical" evidence="9">
    <location>
        <begin position="50"/>
        <end position="69"/>
    </location>
</feature>
<comment type="subcellular location">
    <subcellularLocation>
        <location evidence="1">Membrane</location>
        <topology evidence="1">Multi-pass membrane protein</topology>
    </subcellularLocation>
</comment>
<keyword evidence="10" id="KW-1185">Reference proteome</keyword>
<keyword evidence="7 9" id="KW-0472">Membrane</keyword>
<evidence type="ECO:0000256" key="7">
    <source>
        <dbReference type="ARBA" id="ARBA00023136"/>
    </source>
</evidence>
<dbReference type="InParanoid" id="A0A6P7XL58"/>
<dbReference type="InterPro" id="IPR029569">
    <property type="entry name" value="CALHM"/>
</dbReference>
<evidence type="ECO:0000256" key="6">
    <source>
        <dbReference type="ARBA" id="ARBA00023065"/>
    </source>
</evidence>
<keyword evidence="4 9" id="KW-0812">Transmembrane</keyword>
<organism evidence="10 11">
    <name type="scientific">Microcaecilia unicolor</name>
    <dbReference type="NCBI Taxonomy" id="1415580"/>
    <lineage>
        <taxon>Eukaryota</taxon>
        <taxon>Metazoa</taxon>
        <taxon>Chordata</taxon>
        <taxon>Craniata</taxon>
        <taxon>Vertebrata</taxon>
        <taxon>Euteleostomi</taxon>
        <taxon>Amphibia</taxon>
        <taxon>Gymnophiona</taxon>
        <taxon>Siphonopidae</taxon>
        <taxon>Microcaecilia</taxon>
    </lineage>
</organism>
<dbReference type="AlphaFoldDB" id="A0A6P7XL58"/>
<name>A0A6P7XL58_9AMPH</name>
<feature type="transmembrane region" description="Helical" evidence="9">
    <location>
        <begin position="185"/>
        <end position="202"/>
    </location>
</feature>
<sequence>MAPFKPVLNLVVKHSALLGYGTLSLLAAGGEQLFSAVVFRCPCNSWNFSYSLVFLLVPALVLLLLGYVLSTRMWKLFTGCCASPRPRLYGGGQYCPCLCIFCQVTAAVALAPLTWIASALLNATFYECAMSGYPNITLGKSLCLGKDATCPQEVSRVPCANTQHLDMKKSQVEEILLQRRAESQVMGWLLIAGIMTLGLVFMCISHCCSPVSFLQLKFWKTYSQREQELFEQKSKEHARELAERNLKSFFESTKPAPFLTPSAKEWQQVSSLYTFNAKEQHYSMLHKYVERAEGTTSIRLSEGDGSPPIVLEFVDNCGEAGF</sequence>
<accession>A0A6P7XL58</accession>
<keyword evidence="6" id="KW-0406">Ion transport</keyword>
<evidence type="ECO:0000256" key="4">
    <source>
        <dbReference type="ARBA" id="ARBA00022692"/>
    </source>
</evidence>
<keyword evidence="3" id="KW-0813">Transport</keyword>
<evidence type="ECO:0000256" key="5">
    <source>
        <dbReference type="ARBA" id="ARBA00022989"/>
    </source>
</evidence>
<dbReference type="GeneID" id="115464841"/>
<dbReference type="OrthoDB" id="5962981at2759"/>
<dbReference type="GO" id="GO:1904669">
    <property type="term" value="P:ATP export"/>
    <property type="evidence" value="ECO:0007669"/>
    <property type="project" value="UniProtKB-ARBA"/>
</dbReference>
<evidence type="ECO:0000256" key="2">
    <source>
        <dbReference type="ARBA" id="ARBA00008497"/>
    </source>
</evidence>
<evidence type="ECO:0000256" key="1">
    <source>
        <dbReference type="ARBA" id="ARBA00004141"/>
    </source>
</evidence>
<keyword evidence="5 9" id="KW-1133">Transmembrane helix</keyword>
<evidence type="ECO:0000256" key="3">
    <source>
        <dbReference type="ARBA" id="ARBA00022448"/>
    </source>
</evidence>
<proteinExistence type="inferred from homology"/>
<reference evidence="11" key="1">
    <citation type="submission" date="2025-08" db="UniProtKB">
        <authorList>
            <consortium name="RefSeq"/>
        </authorList>
    </citation>
    <scope>IDENTIFICATION</scope>
</reference>
<comment type="similarity">
    <text evidence="2">Belongs to the CALHM family.</text>
</comment>
<evidence type="ECO:0000313" key="10">
    <source>
        <dbReference type="Proteomes" id="UP000515156"/>
    </source>
</evidence>
<evidence type="ECO:0000313" key="11">
    <source>
        <dbReference type="RefSeq" id="XP_030051059.1"/>
    </source>
</evidence>